<organism evidence="1 2">
    <name type="scientific">Solanum commersonii</name>
    <name type="common">Commerson's wild potato</name>
    <name type="synonym">Commerson's nightshade</name>
    <dbReference type="NCBI Taxonomy" id="4109"/>
    <lineage>
        <taxon>Eukaryota</taxon>
        <taxon>Viridiplantae</taxon>
        <taxon>Streptophyta</taxon>
        <taxon>Embryophyta</taxon>
        <taxon>Tracheophyta</taxon>
        <taxon>Spermatophyta</taxon>
        <taxon>Magnoliopsida</taxon>
        <taxon>eudicotyledons</taxon>
        <taxon>Gunneridae</taxon>
        <taxon>Pentapetalae</taxon>
        <taxon>asterids</taxon>
        <taxon>lamiids</taxon>
        <taxon>Solanales</taxon>
        <taxon>Solanaceae</taxon>
        <taxon>Solanoideae</taxon>
        <taxon>Solaneae</taxon>
        <taxon>Solanum</taxon>
    </lineage>
</organism>
<evidence type="ECO:0000313" key="1">
    <source>
        <dbReference type="EMBL" id="KAG5621710.1"/>
    </source>
</evidence>
<dbReference type="Proteomes" id="UP000824120">
    <property type="component" value="Chromosome 2"/>
</dbReference>
<keyword evidence="2" id="KW-1185">Reference proteome</keyword>
<sequence>MKKDIVSKKVPKTPKVVLKQYESVYAYQTNTTSKDSDIPRASGSEVQVKQEFVDIRKLINDNFKTVLTTINSKQNEQEVRHSDDPIVPPNLNDEERYRSPYTSIPEVISNQVHVVQFDKLESGNLETINIPYVSDTKSVVPQTINNPDGIGSKSDDHEVNLPSFAFDIPQKTVLGDSEKHMNTMRNNSHVQSLSRLWIL</sequence>
<reference evidence="1 2" key="1">
    <citation type="submission" date="2020-09" db="EMBL/GenBank/DDBJ databases">
        <title>De no assembly of potato wild relative species, Solanum commersonii.</title>
        <authorList>
            <person name="Cho K."/>
        </authorList>
    </citation>
    <scope>NUCLEOTIDE SEQUENCE [LARGE SCALE GENOMIC DNA]</scope>
    <source>
        <strain evidence="1">LZ3.2</strain>
        <tissue evidence="1">Leaf</tissue>
    </source>
</reference>
<accession>A0A9J6AAH6</accession>
<dbReference type="EMBL" id="JACXVP010000002">
    <property type="protein sequence ID" value="KAG5621710.1"/>
    <property type="molecule type" value="Genomic_DNA"/>
</dbReference>
<name>A0A9J6AAH6_SOLCO</name>
<gene>
    <name evidence="1" type="ORF">H5410_006928</name>
</gene>
<proteinExistence type="predicted"/>
<dbReference type="PANTHER" id="PTHR48474">
    <property type="entry name" value="DUF1985 DOMAIN-CONTAINING PROTEIN"/>
    <property type="match status" value="1"/>
</dbReference>
<comment type="caution">
    <text evidence="1">The sequence shown here is derived from an EMBL/GenBank/DDBJ whole genome shotgun (WGS) entry which is preliminary data.</text>
</comment>
<evidence type="ECO:0000313" key="2">
    <source>
        <dbReference type="Proteomes" id="UP000824120"/>
    </source>
</evidence>
<protein>
    <submittedName>
        <fullName evidence="1">Uncharacterized protein</fullName>
    </submittedName>
</protein>
<dbReference type="PANTHER" id="PTHR48474:SF1">
    <property type="entry name" value="DUF1985 DOMAIN-CONTAINING PROTEIN"/>
    <property type="match status" value="1"/>
</dbReference>
<dbReference type="AlphaFoldDB" id="A0A9J6AAH6"/>